<evidence type="ECO:0000313" key="2">
    <source>
        <dbReference type="Proteomes" id="UP000763641"/>
    </source>
</evidence>
<name>A0ABS2DB70_9SPHN</name>
<gene>
    <name evidence="1" type="ORF">ILT43_17470</name>
</gene>
<dbReference type="Proteomes" id="UP000763641">
    <property type="component" value="Unassembled WGS sequence"/>
</dbReference>
<proteinExistence type="predicted"/>
<reference evidence="1 2" key="1">
    <citation type="submission" date="2020-12" db="EMBL/GenBank/DDBJ databases">
        <title>Sphingomonas sp.</title>
        <authorList>
            <person name="Kim M.K."/>
        </authorList>
    </citation>
    <scope>NUCLEOTIDE SEQUENCE [LARGE SCALE GENOMIC DNA]</scope>
    <source>
        <strain evidence="1 2">BT552</strain>
    </source>
</reference>
<dbReference type="PROSITE" id="PS51257">
    <property type="entry name" value="PROKAR_LIPOPROTEIN"/>
    <property type="match status" value="1"/>
</dbReference>
<protein>
    <recommendedName>
        <fullName evidence="3">Lipoprotein</fullName>
    </recommendedName>
</protein>
<sequence length="173" mass="18167">MSRHTIIATAILPVALSIAGCGKGQPDGNTLAPSGFVPPATQAPAPIAGQAQTTPLSNYVGHLPNDAVDGVTFFDRSEVANVLIELVPDERPRHLIAGREATTTPIFRRGALVAAHGCEQNNCGDRNWTVMIAADANADKAVVCYHDAASMGDASRWTTRARAERRPGDCPSA</sequence>
<comment type="caution">
    <text evidence="1">The sequence shown here is derived from an EMBL/GenBank/DDBJ whole genome shotgun (WGS) entry which is preliminary data.</text>
</comment>
<evidence type="ECO:0008006" key="3">
    <source>
        <dbReference type="Google" id="ProtNLM"/>
    </source>
</evidence>
<keyword evidence="2" id="KW-1185">Reference proteome</keyword>
<dbReference type="EMBL" id="JAFEMC010000006">
    <property type="protein sequence ID" value="MBM6578175.1"/>
    <property type="molecule type" value="Genomic_DNA"/>
</dbReference>
<dbReference type="RefSeq" id="WP_204200268.1">
    <property type="nucleotide sequence ID" value="NZ_JAFEMC010000006.1"/>
</dbReference>
<organism evidence="1 2">
    <name type="scientific">Sphingomonas longa</name>
    <dbReference type="NCBI Taxonomy" id="2778730"/>
    <lineage>
        <taxon>Bacteria</taxon>
        <taxon>Pseudomonadati</taxon>
        <taxon>Pseudomonadota</taxon>
        <taxon>Alphaproteobacteria</taxon>
        <taxon>Sphingomonadales</taxon>
        <taxon>Sphingomonadaceae</taxon>
        <taxon>Sphingomonas</taxon>
    </lineage>
</organism>
<evidence type="ECO:0000313" key="1">
    <source>
        <dbReference type="EMBL" id="MBM6578175.1"/>
    </source>
</evidence>
<accession>A0ABS2DB70</accession>